<name>A0A016WLQ8_9BILA</name>
<dbReference type="AlphaFoldDB" id="A0A016WLQ8"/>
<reference evidence="3" key="1">
    <citation type="journal article" date="2015" name="Nat. Genet.">
        <title>The genome and transcriptome of the zoonotic hookworm Ancylostoma ceylanicum identify infection-specific gene families.</title>
        <authorList>
            <person name="Schwarz E.M."/>
            <person name="Hu Y."/>
            <person name="Antoshechkin I."/>
            <person name="Miller M.M."/>
            <person name="Sternberg P.W."/>
            <person name="Aroian R.V."/>
        </authorList>
    </citation>
    <scope>NUCLEOTIDE SEQUENCE</scope>
    <source>
        <strain evidence="3">HY135</strain>
    </source>
</reference>
<keyword evidence="1" id="KW-0472">Membrane</keyword>
<evidence type="ECO:0000313" key="2">
    <source>
        <dbReference type="EMBL" id="EYC40545.1"/>
    </source>
</evidence>
<gene>
    <name evidence="2" type="primary">Acey_s0608.g609</name>
    <name evidence="2" type="ORF">Y032_0608g609</name>
</gene>
<organism evidence="2 3">
    <name type="scientific">Ancylostoma ceylanicum</name>
    <dbReference type="NCBI Taxonomy" id="53326"/>
    <lineage>
        <taxon>Eukaryota</taxon>
        <taxon>Metazoa</taxon>
        <taxon>Ecdysozoa</taxon>
        <taxon>Nematoda</taxon>
        <taxon>Chromadorea</taxon>
        <taxon>Rhabditida</taxon>
        <taxon>Rhabditina</taxon>
        <taxon>Rhabditomorpha</taxon>
        <taxon>Strongyloidea</taxon>
        <taxon>Ancylostomatidae</taxon>
        <taxon>Ancylostomatinae</taxon>
        <taxon>Ancylostoma</taxon>
    </lineage>
</organism>
<evidence type="ECO:0000256" key="1">
    <source>
        <dbReference type="SAM" id="Phobius"/>
    </source>
</evidence>
<evidence type="ECO:0000313" key="3">
    <source>
        <dbReference type="Proteomes" id="UP000024635"/>
    </source>
</evidence>
<dbReference type="EMBL" id="JARK01000208">
    <property type="protein sequence ID" value="EYC40545.1"/>
    <property type="molecule type" value="Genomic_DNA"/>
</dbReference>
<keyword evidence="1" id="KW-0812">Transmembrane</keyword>
<feature type="transmembrane region" description="Helical" evidence="1">
    <location>
        <begin position="20"/>
        <end position="41"/>
    </location>
</feature>
<keyword evidence="3" id="KW-1185">Reference proteome</keyword>
<dbReference type="OrthoDB" id="5812431at2759"/>
<dbReference type="Proteomes" id="UP000024635">
    <property type="component" value="Unassembled WGS sequence"/>
</dbReference>
<comment type="caution">
    <text evidence="2">The sequence shown here is derived from an EMBL/GenBank/DDBJ whole genome shotgun (WGS) entry which is preliminary data.</text>
</comment>
<proteinExistence type="predicted"/>
<accession>A0A016WLQ8</accession>
<sequence>MSTEEELEGRMACNCHYPVLLIGVLLFTIVVLFICVCLCCIDVTSLSPFKKQTARIRTRCAPILNASKFIERRFSEDGGTPAYTMLNNSMSTDSCTCSVPLSRSFHSDASLVSTV</sequence>
<protein>
    <submittedName>
        <fullName evidence="2">Uncharacterized protein</fullName>
    </submittedName>
</protein>
<keyword evidence="1" id="KW-1133">Transmembrane helix</keyword>